<sequence>MKCKRLFGNFIDKLFHHLSQGMDLTIFTYYTHIFTQSSDNLAV</sequence>
<organism evidence="1 2">
    <name type="scientific">Moraxella catarrhalis</name>
    <name type="common">Branhamella catarrhalis</name>
    <dbReference type="NCBI Taxonomy" id="480"/>
    <lineage>
        <taxon>Bacteria</taxon>
        <taxon>Pseudomonadati</taxon>
        <taxon>Pseudomonadota</taxon>
        <taxon>Gammaproteobacteria</taxon>
        <taxon>Moraxellales</taxon>
        <taxon>Moraxellaceae</taxon>
        <taxon>Moraxella</taxon>
    </lineage>
</organism>
<dbReference type="EMBL" id="LXHE01000002">
    <property type="protein sequence ID" value="OAV02142.1"/>
    <property type="molecule type" value="Genomic_DNA"/>
</dbReference>
<dbReference type="Proteomes" id="UP000078446">
    <property type="component" value="Unassembled WGS sequence"/>
</dbReference>
<reference evidence="1 2" key="1">
    <citation type="journal article" date="2016" name="Genome Biol. Evol.">
        <title>Comparative Genomic Analyses of the Moraxella catarrhalis Serosensitive and Seroresistant Lineages Demonstrate Their Independent Evolution.</title>
        <authorList>
            <person name="Earl J.P."/>
            <person name="de Vries S.P."/>
            <person name="Ahmed A."/>
            <person name="Powell E."/>
            <person name="Schultz M.P."/>
            <person name="Hermans P.W."/>
            <person name="Hill D.J."/>
            <person name="Zhou Z."/>
            <person name="Constantinidou C.I."/>
            <person name="Hu F.Z."/>
            <person name="Bootsma H.J."/>
            <person name="Ehrlich G.D."/>
        </authorList>
    </citation>
    <scope>NUCLEOTIDE SEQUENCE [LARGE SCALE GENOMIC DNA]</scope>
    <source>
        <strain evidence="1 2">Z7574</strain>
    </source>
</reference>
<protein>
    <submittedName>
        <fullName evidence="1">Uncharacterized protein</fullName>
    </submittedName>
</protein>
<comment type="caution">
    <text evidence="1">The sequence shown here is derived from an EMBL/GenBank/DDBJ whole genome shotgun (WGS) entry which is preliminary data.</text>
</comment>
<accession>A0A7Z0V0H7</accession>
<dbReference type="AlphaFoldDB" id="A0A7Z0V0H7"/>
<evidence type="ECO:0000313" key="2">
    <source>
        <dbReference type="Proteomes" id="UP000078446"/>
    </source>
</evidence>
<evidence type="ECO:0000313" key="1">
    <source>
        <dbReference type="EMBL" id="OAV02142.1"/>
    </source>
</evidence>
<gene>
    <name evidence="1" type="ORF">AO382_0508</name>
</gene>
<name>A0A7Z0V0H7_MORCA</name>
<proteinExistence type="predicted"/>